<keyword evidence="7" id="KW-0963">Cytoplasm</keyword>
<reference evidence="12 13" key="1">
    <citation type="journal article" date="2011" name="Nat. Biotechnol.">
        <title>Comparative genomic analysis of the thermophilic biomass-degrading fungi Myceliophthora thermophila and Thielavia terrestris.</title>
        <authorList>
            <person name="Berka R.M."/>
            <person name="Grigoriev I.V."/>
            <person name="Otillar R."/>
            <person name="Salamov A."/>
            <person name="Grimwood J."/>
            <person name="Reid I."/>
            <person name="Ishmael N."/>
            <person name="John T."/>
            <person name="Darmond C."/>
            <person name="Moisan M.-C."/>
            <person name="Henrissat B."/>
            <person name="Coutinho P.M."/>
            <person name="Lombard V."/>
            <person name="Natvig D.O."/>
            <person name="Lindquist E."/>
            <person name="Schmutz J."/>
            <person name="Lucas S."/>
            <person name="Harris P."/>
            <person name="Powlowski J."/>
            <person name="Bellemare A."/>
            <person name="Taylor D."/>
            <person name="Butler G."/>
            <person name="de Vries R.P."/>
            <person name="Allijn I.E."/>
            <person name="van den Brink J."/>
            <person name="Ushinsky S."/>
            <person name="Storms R."/>
            <person name="Powell A.J."/>
            <person name="Paulsen I.T."/>
            <person name="Elbourne L.D.H."/>
            <person name="Baker S.E."/>
            <person name="Magnuson J."/>
            <person name="LaBoissiere S."/>
            <person name="Clutterbuck A.J."/>
            <person name="Martinez D."/>
            <person name="Wogulis M."/>
            <person name="de Leon A.L."/>
            <person name="Rey M.W."/>
            <person name="Tsang A."/>
        </authorList>
    </citation>
    <scope>NUCLEOTIDE SEQUENCE [LARGE SCALE GENOMIC DNA]</scope>
    <source>
        <strain evidence="13">ATCC 38088 / NRRL 8126</strain>
    </source>
</reference>
<dbReference type="GO" id="GO:0003941">
    <property type="term" value="F:L-serine ammonia-lyase activity"/>
    <property type="evidence" value="ECO:0007669"/>
    <property type="project" value="UniProtKB-EC"/>
</dbReference>
<dbReference type="KEGG" id="ttt:THITE_2074335"/>
<evidence type="ECO:0000313" key="13">
    <source>
        <dbReference type="Proteomes" id="UP000008181"/>
    </source>
</evidence>
<dbReference type="SUPFAM" id="SSF53686">
    <property type="entry name" value="Tryptophan synthase beta subunit-like PLP-dependent enzymes"/>
    <property type="match status" value="1"/>
</dbReference>
<keyword evidence="13" id="KW-1185">Reference proteome</keyword>
<feature type="domain" description="Tryptophan synthase beta chain-like PALP" evidence="11">
    <location>
        <begin position="14"/>
        <end position="349"/>
    </location>
</feature>
<keyword evidence="6" id="KW-0312">Gluconeogenesis</keyword>
<proteinExistence type="inferred from homology"/>
<sequence>MGSFNPDPPKPWVETPLIFSPPLSRKVGCNIYLKLENTQPSGSFKSRGIGLMMLNALSAASSSSSSPSAEVHFYCSSGGNAGLACATTAAALRRPATIVVPTSTSAFMIAKLRELGARVVQTGASWAEADAHLRDALLAPPEPGVRKVYVPPFDHPDVWAGAATLVDEIARDVLAGRVAAADGEDGQGAAGVVDAVVCNVGGGGLLNGVMEGLERNAKILGGGVGGRTKVLAVETVGADSLNASVRAGELVTLPGITSIATSLGARRVSEKTWEWAQRAGPENLISATVTDKEAATACVRFLDDARILIEVACGATIATAYNGDLRRYLGKGLTDEEWARRNVVLVVCGGSNTSLEILEKYKKTYGIE</sequence>
<dbReference type="GO" id="GO:0005737">
    <property type="term" value="C:cytoplasm"/>
    <property type="evidence" value="ECO:0007669"/>
    <property type="project" value="UniProtKB-SubCell"/>
</dbReference>
<dbReference type="OrthoDB" id="7773036at2759"/>
<dbReference type="HOGENOM" id="CLU_021152_3_1_1"/>
<dbReference type="Proteomes" id="UP000008181">
    <property type="component" value="Chromosome 1"/>
</dbReference>
<dbReference type="GO" id="GO:0006094">
    <property type="term" value="P:gluconeogenesis"/>
    <property type="evidence" value="ECO:0007669"/>
    <property type="project" value="UniProtKB-KW"/>
</dbReference>
<evidence type="ECO:0000256" key="4">
    <source>
        <dbReference type="ARBA" id="ARBA00010869"/>
    </source>
</evidence>
<comment type="subcellular location">
    <subcellularLocation>
        <location evidence="2">Cytoplasm</location>
    </subcellularLocation>
</comment>
<dbReference type="GeneID" id="11521668"/>
<dbReference type="InterPro" id="IPR000634">
    <property type="entry name" value="Ser/Thr_deHydtase_PyrdxlP-BS"/>
</dbReference>
<dbReference type="PROSITE" id="PS00165">
    <property type="entry name" value="DEHYDRATASE_SER_THR"/>
    <property type="match status" value="1"/>
</dbReference>
<comment type="cofactor">
    <cofactor evidence="1">
        <name>pyridoxal 5'-phosphate</name>
        <dbReference type="ChEBI" id="CHEBI:597326"/>
    </cofactor>
</comment>
<dbReference type="EMBL" id="CP003009">
    <property type="protein sequence ID" value="AEO63354.1"/>
    <property type="molecule type" value="Genomic_DNA"/>
</dbReference>
<dbReference type="GO" id="GO:0009097">
    <property type="term" value="P:isoleucine biosynthetic process"/>
    <property type="evidence" value="ECO:0007669"/>
    <property type="project" value="TreeGrafter"/>
</dbReference>
<evidence type="ECO:0000256" key="5">
    <source>
        <dbReference type="ARBA" id="ARBA00012093"/>
    </source>
</evidence>
<dbReference type="eggNOG" id="KOG1250">
    <property type="taxonomic scope" value="Eukaryota"/>
</dbReference>
<dbReference type="GO" id="GO:0004794">
    <property type="term" value="F:threonine deaminase activity"/>
    <property type="evidence" value="ECO:0007669"/>
    <property type="project" value="TreeGrafter"/>
</dbReference>
<dbReference type="InterPro" id="IPR036052">
    <property type="entry name" value="TrpB-like_PALP_sf"/>
</dbReference>
<dbReference type="GO" id="GO:0006565">
    <property type="term" value="P:L-serine catabolic process"/>
    <property type="evidence" value="ECO:0007669"/>
    <property type="project" value="TreeGrafter"/>
</dbReference>
<evidence type="ECO:0000256" key="10">
    <source>
        <dbReference type="ARBA" id="ARBA00049406"/>
    </source>
</evidence>
<evidence type="ECO:0000259" key="11">
    <source>
        <dbReference type="Pfam" id="PF00291"/>
    </source>
</evidence>
<dbReference type="InterPro" id="IPR050147">
    <property type="entry name" value="Ser/Thr_Dehydratase"/>
</dbReference>
<comment type="catalytic activity">
    <reaction evidence="10">
        <text>L-serine = pyruvate + NH4(+)</text>
        <dbReference type="Rhea" id="RHEA:19169"/>
        <dbReference type="ChEBI" id="CHEBI:15361"/>
        <dbReference type="ChEBI" id="CHEBI:28938"/>
        <dbReference type="ChEBI" id="CHEBI:33384"/>
        <dbReference type="EC" id="4.3.1.17"/>
    </reaction>
</comment>
<dbReference type="PANTHER" id="PTHR48078">
    <property type="entry name" value="THREONINE DEHYDRATASE, MITOCHONDRIAL-RELATED"/>
    <property type="match status" value="1"/>
</dbReference>
<dbReference type="GO" id="GO:0006567">
    <property type="term" value="P:L-threonine catabolic process"/>
    <property type="evidence" value="ECO:0007669"/>
    <property type="project" value="TreeGrafter"/>
</dbReference>
<protein>
    <recommendedName>
        <fullName evidence="5">L-serine ammonia-lyase</fullName>
        <ecNumber evidence="5">4.3.1.17</ecNumber>
    </recommendedName>
</protein>
<comment type="similarity">
    <text evidence="4">Belongs to the serine/threonine dehydratase family.</text>
</comment>
<evidence type="ECO:0000313" key="12">
    <source>
        <dbReference type="EMBL" id="AEO63354.1"/>
    </source>
</evidence>
<dbReference type="PANTHER" id="PTHR48078:SF2">
    <property type="entry name" value="CATABOLIC L-SERINE_THREONINE DEHYDRATASE"/>
    <property type="match status" value="1"/>
</dbReference>
<organism evidence="12 13">
    <name type="scientific">Thermothielavioides terrestris (strain ATCC 38088 / NRRL 8126)</name>
    <name type="common">Thielavia terrestris</name>
    <dbReference type="NCBI Taxonomy" id="578455"/>
    <lineage>
        <taxon>Eukaryota</taxon>
        <taxon>Fungi</taxon>
        <taxon>Dikarya</taxon>
        <taxon>Ascomycota</taxon>
        <taxon>Pezizomycotina</taxon>
        <taxon>Sordariomycetes</taxon>
        <taxon>Sordariomycetidae</taxon>
        <taxon>Sordariales</taxon>
        <taxon>Chaetomiaceae</taxon>
        <taxon>Thermothielavioides</taxon>
        <taxon>Thermothielavioides terrestris</taxon>
    </lineage>
</organism>
<evidence type="ECO:0000256" key="2">
    <source>
        <dbReference type="ARBA" id="ARBA00004496"/>
    </source>
</evidence>
<keyword evidence="8" id="KW-0663">Pyridoxal phosphate</keyword>
<dbReference type="FunFam" id="3.40.50.1100:FF:000040">
    <property type="entry name" value="L-serine dehydratase, putative"/>
    <property type="match status" value="1"/>
</dbReference>
<evidence type="ECO:0000256" key="7">
    <source>
        <dbReference type="ARBA" id="ARBA00022490"/>
    </source>
</evidence>
<dbReference type="GO" id="GO:0030170">
    <property type="term" value="F:pyridoxal phosphate binding"/>
    <property type="evidence" value="ECO:0007669"/>
    <property type="project" value="InterPro"/>
</dbReference>
<dbReference type="STRING" id="578455.G2QRK7"/>
<comment type="pathway">
    <text evidence="3">Carbohydrate biosynthesis; gluconeogenesis.</text>
</comment>
<dbReference type="RefSeq" id="XP_003649690.1">
    <property type="nucleotide sequence ID" value="XM_003649642.1"/>
</dbReference>
<evidence type="ECO:0000256" key="3">
    <source>
        <dbReference type="ARBA" id="ARBA00004742"/>
    </source>
</evidence>
<evidence type="ECO:0000256" key="1">
    <source>
        <dbReference type="ARBA" id="ARBA00001933"/>
    </source>
</evidence>
<dbReference type="Pfam" id="PF00291">
    <property type="entry name" value="PALP"/>
    <property type="match status" value="1"/>
</dbReference>
<evidence type="ECO:0000256" key="9">
    <source>
        <dbReference type="ARBA" id="ARBA00023239"/>
    </source>
</evidence>
<dbReference type="Gene3D" id="3.40.50.1100">
    <property type="match status" value="2"/>
</dbReference>
<dbReference type="EC" id="4.3.1.17" evidence="5"/>
<dbReference type="InterPro" id="IPR001926">
    <property type="entry name" value="TrpB-like_PALP"/>
</dbReference>
<gene>
    <name evidence="12" type="ORF">THITE_2074335</name>
</gene>
<evidence type="ECO:0000256" key="6">
    <source>
        <dbReference type="ARBA" id="ARBA00022432"/>
    </source>
</evidence>
<accession>G2QRK7</accession>
<name>G2QRK7_THETT</name>
<keyword evidence="9" id="KW-0456">Lyase</keyword>
<evidence type="ECO:0000256" key="8">
    <source>
        <dbReference type="ARBA" id="ARBA00022898"/>
    </source>
</evidence>
<dbReference type="AlphaFoldDB" id="G2QRK7"/>